<keyword evidence="1" id="KW-0175">Coiled coil</keyword>
<sequence>MFNQQFFAAGQVVSEDGTGVADLKVEAWSATAAATAANVALGSATTDANGYFNVPVDTAARANNTVLYFKVYQNNLQIYDTKDEVEWDPTAPEQVIITLYQAAPAGTDGKDRISTSQILSSATFLHLSDFSGAIRDVKDKIGSAKSVLGDAITKGLSNIHLNPIKASASKSSDVVNQDVATATQNLQSKQIAVSEIKEYKPGFNKETFASIASMPAKLEAGQKVTLFQENGQVKYYAITKDQPAPAAAVDPAAAANAAAQEASIRDMQTRLDQAEKNAAAKDQQIATMQTQIVSLQNDNTAFQKVVSSGNDMQTRLAQAEKDAAAKDQQIAAMQTQIASLQNDTTAFQKVVSADNDMQTRLAQAEKDAAAKDQQIAAMQTQIVSLQNDHAAIQKVVSSDNFTRFVATLPKTNPGGATDKPVQ</sequence>
<dbReference type="RefSeq" id="WP_116848730.1">
    <property type="nucleotide sequence ID" value="NZ_QTJU01000007.1"/>
</dbReference>
<evidence type="ECO:0000313" key="2">
    <source>
        <dbReference type="EMBL" id="RFM26946.1"/>
    </source>
</evidence>
<comment type="caution">
    <text evidence="2">The sequence shown here is derived from an EMBL/GenBank/DDBJ whole genome shotgun (WGS) entry which is preliminary data.</text>
</comment>
<keyword evidence="3" id="KW-1185">Reference proteome</keyword>
<feature type="coiled-coil region" evidence="1">
    <location>
        <begin position="316"/>
        <end position="388"/>
    </location>
</feature>
<gene>
    <name evidence="2" type="ORF">DXN05_18350</name>
</gene>
<feature type="coiled-coil region" evidence="1">
    <location>
        <begin position="257"/>
        <end position="291"/>
    </location>
</feature>
<evidence type="ECO:0000313" key="3">
    <source>
        <dbReference type="Proteomes" id="UP000261284"/>
    </source>
</evidence>
<name>A0A3E1NG52_9BACT</name>
<proteinExistence type="predicted"/>
<dbReference type="Proteomes" id="UP000261284">
    <property type="component" value="Unassembled WGS sequence"/>
</dbReference>
<evidence type="ECO:0000256" key="1">
    <source>
        <dbReference type="SAM" id="Coils"/>
    </source>
</evidence>
<dbReference type="EMBL" id="QTJU01000007">
    <property type="protein sequence ID" value="RFM26946.1"/>
    <property type="molecule type" value="Genomic_DNA"/>
</dbReference>
<dbReference type="Gene3D" id="1.20.5.340">
    <property type="match status" value="1"/>
</dbReference>
<reference evidence="2 3" key="1">
    <citation type="submission" date="2018-08" db="EMBL/GenBank/DDBJ databases">
        <title>Chitinophagaceae sp. K23C18032701, a novel bacterium isolated from forest soil.</title>
        <authorList>
            <person name="Wang C."/>
        </authorList>
    </citation>
    <scope>NUCLEOTIDE SEQUENCE [LARGE SCALE GENOMIC DNA]</scope>
    <source>
        <strain evidence="2 3">K23C18032701</strain>
    </source>
</reference>
<dbReference type="AlphaFoldDB" id="A0A3E1NG52"/>
<organism evidence="2 3">
    <name type="scientific">Deminuibacter soli</name>
    <dbReference type="NCBI Taxonomy" id="2291815"/>
    <lineage>
        <taxon>Bacteria</taxon>
        <taxon>Pseudomonadati</taxon>
        <taxon>Bacteroidota</taxon>
        <taxon>Chitinophagia</taxon>
        <taxon>Chitinophagales</taxon>
        <taxon>Chitinophagaceae</taxon>
        <taxon>Deminuibacter</taxon>
    </lineage>
</organism>
<protein>
    <submittedName>
        <fullName evidence="2">Uncharacterized protein</fullName>
    </submittedName>
</protein>
<accession>A0A3E1NG52</accession>